<keyword evidence="3" id="KW-1185">Reference proteome</keyword>
<evidence type="ECO:0000313" key="2">
    <source>
        <dbReference type="EMBL" id="GAY63510.1"/>
    </source>
</evidence>
<evidence type="ECO:0000313" key="3">
    <source>
        <dbReference type="Proteomes" id="UP000236630"/>
    </source>
</evidence>
<sequence length="124" mass="14287">MHLRLVLVTTIVLSNYPKHMTLLLPTCLLFKLLSIPPLLICGRYLVYRLECKGRFNCVSASSINFFTLSSVKINYFQLIRKEELDVLTEYMKEATCAQCVVYISGKDSIINANMTSKIVLRKRY</sequence>
<accession>A0A2H5QFU9</accession>
<keyword evidence="1" id="KW-1133">Transmembrane helix</keyword>
<dbReference type="EMBL" id="BDQV01000355">
    <property type="protein sequence ID" value="GAY63510.1"/>
    <property type="molecule type" value="Genomic_DNA"/>
</dbReference>
<keyword evidence="1" id="KW-0812">Transmembrane</keyword>
<evidence type="ECO:0000256" key="1">
    <source>
        <dbReference type="SAM" id="Phobius"/>
    </source>
</evidence>
<reference evidence="2 3" key="1">
    <citation type="journal article" date="2017" name="Front. Genet.">
        <title>Draft sequencing of the heterozygous diploid genome of Satsuma (Citrus unshiu Marc.) using a hybrid assembly approach.</title>
        <authorList>
            <person name="Shimizu T."/>
            <person name="Tanizawa Y."/>
            <person name="Mochizuki T."/>
            <person name="Nagasaki H."/>
            <person name="Yoshioka T."/>
            <person name="Toyoda A."/>
            <person name="Fujiyama A."/>
            <person name="Kaminuma E."/>
            <person name="Nakamura Y."/>
        </authorList>
    </citation>
    <scope>NUCLEOTIDE SEQUENCE [LARGE SCALE GENOMIC DNA]</scope>
    <source>
        <strain evidence="3">cv. Miyagawa wase</strain>
    </source>
</reference>
<gene>
    <name evidence="2" type="ORF">CUMW_226180</name>
</gene>
<organism evidence="2 3">
    <name type="scientific">Citrus unshiu</name>
    <name type="common">Satsuma mandarin</name>
    <name type="synonym">Citrus nobilis var. unshiu</name>
    <dbReference type="NCBI Taxonomy" id="55188"/>
    <lineage>
        <taxon>Eukaryota</taxon>
        <taxon>Viridiplantae</taxon>
        <taxon>Streptophyta</taxon>
        <taxon>Embryophyta</taxon>
        <taxon>Tracheophyta</taxon>
        <taxon>Spermatophyta</taxon>
        <taxon>Magnoliopsida</taxon>
        <taxon>eudicotyledons</taxon>
        <taxon>Gunneridae</taxon>
        <taxon>Pentapetalae</taxon>
        <taxon>rosids</taxon>
        <taxon>malvids</taxon>
        <taxon>Sapindales</taxon>
        <taxon>Rutaceae</taxon>
        <taxon>Aurantioideae</taxon>
        <taxon>Citrus</taxon>
    </lineage>
</organism>
<dbReference type="AlphaFoldDB" id="A0A2H5QFU9"/>
<dbReference type="STRING" id="55188.A0A2H5QFU9"/>
<proteinExistence type="predicted"/>
<dbReference type="Proteomes" id="UP000236630">
    <property type="component" value="Unassembled WGS sequence"/>
</dbReference>
<feature type="transmembrane region" description="Helical" evidence="1">
    <location>
        <begin position="20"/>
        <end position="46"/>
    </location>
</feature>
<keyword evidence="1" id="KW-0472">Membrane</keyword>
<protein>
    <submittedName>
        <fullName evidence="2">Uncharacterized protein</fullName>
    </submittedName>
</protein>
<feature type="non-terminal residue" evidence="2">
    <location>
        <position position="124"/>
    </location>
</feature>
<name>A0A2H5QFU9_CITUN</name>
<comment type="caution">
    <text evidence="2">The sequence shown here is derived from an EMBL/GenBank/DDBJ whole genome shotgun (WGS) entry which is preliminary data.</text>
</comment>